<dbReference type="AlphaFoldDB" id="A0A1B9R3J8"/>
<proteinExistence type="predicted"/>
<organism evidence="1 2">
    <name type="scientific">Vibrio genomosp. F10</name>
    <dbReference type="NCBI Taxonomy" id="723171"/>
    <lineage>
        <taxon>Bacteria</taxon>
        <taxon>Pseudomonadati</taxon>
        <taxon>Pseudomonadota</taxon>
        <taxon>Gammaproteobacteria</taxon>
        <taxon>Vibrionales</taxon>
        <taxon>Vibrionaceae</taxon>
        <taxon>Vibrio</taxon>
    </lineage>
</organism>
<evidence type="ECO:0000313" key="1">
    <source>
        <dbReference type="EMBL" id="OCH78644.1"/>
    </source>
</evidence>
<accession>A0A1B9R3J8</accession>
<sequence length="478" mass="53617">MNIKSLIDKLRPTKKQHSNLLAIVEPDAIYFSEHSVYTLPKIALDHGHWPQALATHLKTHSVENVTVSVVLNSSLYQTFQIDTPNVPQEELSIALPFLLKDLVTEKVTDIVADAFTLHSGNKTQAYVIKKSLITELTHLLAEQKCSLDEVLTEDDVWGIASSELSSYLLLQRSVKGSYKICAFHEGKCVFQRTIRNVVSPLTGTASSDFQLDGMALELQRSIDYLSSQLKGVPLHTLFTSCDEEEQQELAEALDERLNVKVKPLSTELIGSGDLLAVTATHLMGDHINLYPDHLRPQKQYFTFQNAATSWVLVAALLLACSGYYHYSSLQLKAELKLQQQQSAQLAQQAQKLREQLEKHKPSPEKVAAVARLKDQIQSHNRSLNAIGDYNQSQRQGYAGVMGSLANIGRNDISLVSIRIDNQKLNLQGLAKNAETVPNWVHQFREELNLVGRSFEKLKIGRNEQDVITFELRTQEDVK</sequence>
<dbReference type="Proteomes" id="UP000093173">
    <property type="component" value="Unassembled WGS sequence"/>
</dbReference>
<dbReference type="InterPro" id="IPR016871">
    <property type="entry name" value="MSHA_biogenesis_MshI"/>
</dbReference>
<keyword evidence="2" id="KW-1185">Reference proteome</keyword>
<evidence type="ECO:0000313" key="2">
    <source>
        <dbReference type="Proteomes" id="UP000093173"/>
    </source>
</evidence>
<dbReference type="SUPFAM" id="SSF53067">
    <property type="entry name" value="Actin-like ATPase domain"/>
    <property type="match status" value="1"/>
</dbReference>
<dbReference type="PIRSF" id="PIRSF028153">
    <property type="entry name" value="MSHA_biogenesis_protein_MshI"/>
    <property type="match status" value="1"/>
</dbReference>
<dbReference type="RefSeq" id="WP_065576249.1">
    <property type="nucleotide sequence ID" value="NZ_JBNGCH010000070.1"/>
</dbReference>
<reference evidence="2" key="1">
    <citation type="submission" date="2016-06" db="EMBL/GenBank/DDBJ databases">
        <authorList>
            <person name="Hehemann J.-H."/>
            <person name="Arevalo P."/>
            <person name="Datta M.S."/>
            <person name="Polz M.F."/>
        </authorList>
    </citation>
    <scope>NUCLEOTIDE SEQUENCE [LARGE SCALE GENOMIC DNA]</scope>
    <source>
        <strain evidence="2">9CSC122</strain>
    </source>
</reference>
<name>A0A1B9R3J8_9VIBR</name>
<gene>
    <name evidence="1" type="ORF">A6E14_04105</name>
</gene>
<dbReference type="InterPro" id="IPR043129">
    <property type="entry name" value="ATPase_NBD"/>
</dbReference>
<protein>
    <submittedName>
        <fullName evidence="1">MSHA biogenesis protein MshI</fullName>
    </submittedName>
</protein>
<dbReference type="Gene3D" id="3.30.420.380">
    <property type="match status" value="1"/>
</dbReference>
<comment type="caution">
    <text evidence="1">The sequence shown here is derived from an EMBL/GenBank/DDBJ whole genome shotgun (WGS) entry which is preliminary data.</text>
</comment>
<dbReference type="EMBL" id="MAJZ01000070">
    <property type="protein sequence ID" value="OCH78644.1"/>
    <property type="molecule type" value="Genomic_DNA"/>
</dbReference>